<dbReference type="GO" id="GO:0032259">
    <property type="term" value="P:methylation"/>
    <property type="evidence" value="ECO:0007669"/>
    <property type="project" value="UniProtKB-KW"/>
</dbReference>
<dbReference type="InterPro" id="IPR029063">
    <property type="entry name" value="SAM-dependent_MTases_sf"/>
</dbReference>
<dbReference type="SUPFAM" id="SSF53335">
    <property type="entry name" value="S-adenosyl-L-methionine-dependent methyltransferases"/>
    <property type="match status" value="1"/>
</dbReference>
<reference evidence="3 4" key="1">
    <citation type="submission" date="2023-10" db="EMBL/GenBank/DDBJ databases">
        <title>Virgibacillus soli CC-YMP-6 genome.</title>
        <authorList>
            <person name="Miliotis G."/>
            <person name="Sengupta P."/>
            <person name="Hameed A."/>
            <person name="Chuvochina M."/>
            <person name="Mcdonagh F."/>
            <person name="Simpson A.C."/>
            <person name="Singh N.K."/>
            <person name="Rekha P.D."/>
            <person name="Raman K."/>
            <person name="Hugenholtz P."/>
            <person name="Venkateswaran K."/>
        </authorList>
    </citation>
    <scope>NUCLEOTIDE SEQUENCE [LARGE SCALE GENOMIC DNA]</scope>
    <source>
        <strain evidence="3 4">CC-YMP-6</strain>
    </source>
</reference>
<accession>A0ABU5CQ46</accession>
<name>A0ABU5CQ46_9BACI</name>
<dbReference type="GO" id="GO:0008168">
    <property type="term" value="F:methyltransferase activity"/>
    <property type="evidence" value="ECO:0007669"/>
    <property type="project" value="UniProtKB-KW"/>
</dbReference>
<dbReference type="EC" id="2.1.1.-" evidence="3"/>
<evidence type="ECO:0000256" key="1">
    <source>
        <dbReference type="ARBA" id="ARBA00022679"/>
    </source>
</evidence>
<protein>
    <submittedName>
        <fullName evidence="3">Class I SAM-dependent methyltransferase</fullName>
        <ecNumber evidence="3">2.1.1.-</ecNumber>
    </submittedName>
</protein>
<evidence type="ECO:0000313" key="3">
    <source>
        <dbReference type="EMBL" id="MDY0408501.1"/>
    </source>
</evidence>
<dbReference type="InterPro" id="IPR041698">
    <property type="entry name" value="Methyltransf_25"/>
</dbReference>
<feature type="domain" description="Methyltransferase" evidence="2">
    <location>
        <begin position="41"/>
        <end position="136"/>
    </location>
</feature>
<organism evidence="3 4">
    <name type="scientific">Paracerasibacillus soli</name>
    <dbReference type="NCBI Taxonomy" id="480284"/>
    <lineage>
        <taxon>Bacteria</taxon>
        <taxon>Bacillati</taxon>
        <taxon>Bacillota</taxon>
        <taxon>Bacilli</taxon>
        <taxon>Bacillales</taxon>
        <taxon>Bacillaceae</taxon>
        <taxon>Paracerasibacillus</taxon>
    </lineage>
</organism>
<evidence type="ECO:0000259" key="2">
    <source>
        <dbReference type="Pfam" id="PF13649"/>
    </source>
</evidence>
<keyword evidence="1 3" id="KW-0808">Transferase</keyword>
<keyword evidence="3" id="KW-0489">Methyltransferase</keyword>
<gene>
    <name evidence="3" type="ORF">RWD45_07955</name>
</gene>
<comment type="caution">
    <text evidence="3">The sequence shown here is derived from an EMBL/GenBank/DDBJ whole genome shotgun (WGS) entry which is preliminary data.</text>
</comment>
<dbReference type="EMBL" id="JAWDIQ010000001">
    <property type="protein sequence ID" value="MDY0408501.1"/>
    <property type="molecule type" value="Genomic_DNA"/>
</dbReference>
<dbReference type="Proteomes" id="UP001275315">
    <property type="component" value="Unassembled WGS sequence"/>
</dbReference>
<dbReference type="PANTHER" id="PTHR43861">
    <property type="entry name" value="TRANS-ACONITATE 2-METHYLTRANSFERASE-RELATED"/>
    <property type="match status" value="1"/>
</dbReference>
<dbReference type="RefSeq" id="WP_320379229.1">
    <property type="nucleotide sequence ID" value="NZ_JAWDIQ010000001.1"/>
</dbReference>
<sequence>MSAYEDLAYVYDTYMLHAPYDKWFMFSKQCFGLFSSGIDNIIDLGCGTGEIANRLAADNYAVTGVDYSEEMLAIAQQKAADKAVNIQWLHQDMRELVGLTNYDAVVSFCDVLNYVTSIEDVQQVFEQVNQSLKVDGLFIFDVHALDYVEHHLIDQTFADVDTNNAYIWFCTPGDNEGEMFHDLTFFMEQDGVYKRFDETHHQRTFSIQTYEKLLKQTNFELIHICADFSLDKEVDNESERIFFIAKKRS</sequence>
<dbReference type="Pfam" id="PF13649">
    <property type="entry name" value="Methyltransf_25"/>
    <property type="match status" value="1"/>
</dbReference>
<evidence type="ECO:0000313" key="4">
    <source>
        <dbReference type="Proteomes" id="UP001275315"/>
    </source>
</evidence>
<proteinExistence type="predicted"/>
<dbReference type="Gene3D" id="3.40.50.150">
    <property type="entry name" value="Vaccinia Virus protein VP39"/>
    <property type="match status" value="1"/>
</dbReference>
<dbReference type="CDD" id="cd02440">
    <property type="entry name" value="AdoMet_MTases"/>
    <property type="match status" value="1"/>
</dbReference>
<keyword evidence="4" id="KW-1185">Reference proteome</keyword>
<dbReference type="Gene3D" id="2.20.25.110">
    <property type="entry name" value="S-adenosyl-L-methionine-dependent methyltransferases"/>
    <property type="match status" value="1"/>
</dbReference>